<reference evidence="3" key="1">
    <citation type="submission" date="2022-10" db="EMBL/GenBank/DDBJ databases">
        <authorList>
            <person name="Chen Y."/>
            <person name="Dougan E. K."/>
            <person name="Chan C."/>
            <person name="Rhodes N."/>
            <person name="Thang M."/>
        </authorList>
    </citation>
    <scope>NUCLEOTIDE SEQUENCE</scope>
</reference>
<evidence type="ECO:0000313" key="3">
    <source>
        <dbReference type="EMBL" id="CAI4006692.1"/>
    </source>
</evidence>
<keyword evidence="5" id="KW-0695">RNA-directed DNA polymerase</keyword>
<proteinExistence type="predicted"/>
<evidence type="ECO:0000313" key="6">
    <source>
        <dbReference type="Proteomes" id="UP001152797"/>
    </source>
</evidence>
<dbReference type="SUPFAM" id="SSF56672">
    <property type="entry name" value="DNA/RNA polymerases"/>
    <property type="match status" value="1"/>
</dbReference>
<accession>A0A9P1DBY6</accession>
<reference evidence="4" key="2">
    <citation type="submission" date="2024-04" db="EMBL/GenBank/DDBJ databases">
        <authorList>
            <person name="Chen Y."/>
            <person name="Shah S."/>
            <person name="Dougan E. K."/>
            <person name="Thang M."/>
            <person name="Chan C."/>
        </authorList>
    </citation>
    <scope>NUCLEOTIDE SEQUENCE [LARGE SCALE GENOMIC DNA]</scope>
</reference>
<dbReference type="GO" id="GO:0003964">
    <property type="term" value="F:RNA-directed DNA polymerase activity"/>
    <property type="evidence" value="ECO:0007669"/>
    <property type="project" value="UniProtKB-KW"/>
</dbReference>
<feature type="non-terminal residue" evidence="3">
    <location>
        <position position="861"/>
    </location>
</feature>
<dbReference type="AlphaFoldDB" id="A0A9P1DBY6"/>
<evidence type="ECO:0000313" key="5">
    <source>
        <dbReference type="EMBL" id="CAL4794004.1"/>
    </source>
</evidence>
<gene>
    <name evidence="3" type="ORF">C1SCF055_LOCUS32308</name>
</gene>
<organism evidence="3">
    <name type="scientific">Cladocopium goreaui</name>
    <dbReference type="NCBI Taxonomy" id="2562237"/>
    <lineage>
        <taxon>Eukaryota</taxon>
        <taxon>Sar</taxon>
        <taxon>Alveolata</taxon>
        <taxon>Dinophyceae</taxon>
        <taxon>Suessiales</taxon>
        <taxon>Symbiodiniaceae</taxon>
        <taxon>Cladocopium</taxon>
    </lineage>
</organism>
<dbReference type="EMBL" id="CAMXCT010003883">
    <property type="protein sequence ID" value="CAI4006692.1"/>
    <property type="molecule type" value="Genomic_DNA"/>
</dbReference>
<dbReference type="EMBL" id="CAMXCT020003883">
    <property type="protein sequence ID" value="CAL1160067.1"/>
    <property type="molecule type" value="Genomic_DNA"/>
</dbReference>
<dbReference type="InterPro" id="IPR000477">
    <property type="entry name" value="RT_dom"/>
</dbReference>
<dbReference type="PANTHER" id="PTHR47027">
    <property type="entry name" value="REVERSE TRANSCRIPTASE DOMAIN-CONTAINING PROTEIN"/>
    <property type="match status" value="1"/>
</dbReference>
<name>A0A9P1DBY6_9DINO</name>
<dbReference type="Proteomes" id="UP001152797">
    <property type="component" value="Unassembled WGS sequence"/>
</dbReference>
<sequence>MTTTETSSFRDGLILQHADVKIHGPRPEESFGPIVWPHHEKKVVKRSIRRAFRRAQRDGVCWYRGQCLTPQDFQFPTPMQQKLHPAAPLTNQRTRNDLRQCNASQQNRRYLRFLQWNTSGLSKEKLEEIKCWLSTQNADVVVLLETHWRFTSDWSDSEWHHIHSGDSENAGAGILLMVSKRVAKLQQLQWQEGLPGNTLMVLGDFNCSLDACAAHVGCAKFHSTLGLTLGVQHADAGQLNTADGCAKNVKYLHDLPFLNAKKVGHVPMMCQLKRYWVPPGVDSGTAGISAQQRLQGRNACFSDTEQWRHFMCHSERCLTEFLQNVGPSDPEFISKLHVGSIASPVEELAILSAFVQTVWHGPDAVPMSNDVTGMPFSEHDLMRALQSIPACKAVAKPFVAGYVWKSHAALLTPYLYRALEMWWSGSSAYIQQHWKDGWMLLIPKPAKPPVKPEALRPLALQEPLGKSVIGLLAQIAKDESQFLMVTLPLWAYMSQRSTQHALQRVGVNPRVAQPLTSWHCHTNYHVTVGGTSQALPVGSGVRQGCKAAPWLFNAFLAIYLMDLAQIIDINWLREHLDLHADDIHVGSLFFSERELHMILQKCGIILEQLQVHGLTINTTKSVIILALAGTSHRDVRARLVTHTADGQMIKIKGAGNQTFHVPLAKTTKYLGCIISYDRMESDTLKHRLSLMKIAFDRLRKWLTAKHGMTMLTRMQLWQTCVLPVLTYGIFVIGLAPQDLQRIQITMFTMLRQILHNHLFRTGMTHEQVLSRWNLLHPLALLWHAADSLHRSVTQNQHLLSANDIARNIDWSSLVAVKDMIWNHHLIGLEASGLPGPDTFLQSGTQEEDIITCEICGFLCQH</sequence>
<dbReference type="InterPro" id="IPR036691">
    <property type="entry name" value="Endo/exonu/phosph_ase_sf"/>
</dbReference>
<feature type="domain" description="Reverse transcriptase" evidence="2">
    <location>
        <begin position="514"/>
        <end position="674"/>
    </location>
</feature>
<dbReference type="EMBL" id="CAMXCT030003883">
    <property type="protein sequence ID" value="CAL4794004.1"/>
    <property type="molecule type" value="Genomic_DNA"/>
</dbReference>
<keyword evidence="1" id="KW-0472">Membrane</keyword>
<keyword evidence="5" id="KW-0548">Nucleotidyltransferase</keyword>
<dbReference type="Pfam" id="PF00078">
    <property type="entry name" value="RVT_1"/>
    <property type="match status" value="1"/>
</dbReference>
<protein>
    <submittedName>
        <fullName evidence="5">LINE-1 reverse transcriptase homolog</fullName>
    </submittedName>
</protein>
<keyword evidence="1" id="KW-1133">Transmembrane helix</keyword>
<keyword evidence="5" id="KW-0808">Transferase</keyword>
<dbReference type="OrthoDB" id="431345at2759"/>
<keyword evidence="1" id="KW-0812">Transmembrane</keyword>
<evidence type="ECO:0000259" key="2">
    <source>
        <dbReference type="Pfam" id="PF00078"/>
    </source>
</evidence>
<evidence type="ECO:0000256" key="1">
    <source>
        <dbReference type="SAM" id="Phobius"/>
    </source>
</evidence>
<dbReference type="Gene3D" id="3.60.10.10">
    <property type="entry name" value="Endonuclease/exonuclease/phosphatase"/>
    <property type="match status" value="1"/>
</dbReference>
<dbReference type="SUPFAM" id="SSF56219">
    <property type="entry name" value="DNase I-like"/>
    <property type="match status" value="1"/>
</dbReference>
<keyword evidence="6" id="KW-1185">Reference proteome</keyword>
<comment type="caution">
    <text evidence="3">The sequence shown here is derived from an EMBL/GenBank/DDBJ whole genome shotgun (WGS) entry which is preliminary data.</text>
</comment>
<dbReference type="InterPro" id="IPR043502">
    <property type="entry name" value="DNA/RNA_pol_sf"/>
</dbReference>
<dbReference type="PANTHER" id="PTHR47027:SF20">
    <property type="entry name" value="REVERSE TRANSCRIPTASE-LIKE PROTEIN WITH RNA-DIRECTED DNA POLYMERASE DOMAIN"/>
    <property type="match status" value="1"/>
</dbReference>
<evidence type="ECO:0000313" key="4">
    <source>
        <dbReference type="EMBL" id="CAL1160067.1"/>
    </source>
</evidence>
<feature type="transmembrane region" description="Helical" evidence="1">
    <location>
        <begin position="716"/>
        <end position="736"/>
    </location>
</feature>